<gene>
    <name evidence="1" type="ORF">OPV22_032120</name>
</gene>
<protein>
    <recommendedName>
        <fullName evidence="3">PH domain-containing protein</fullName>
    </recommendedName>
</protein>
<accession>A0AAV8PYE5</accession>
<reference evidence="1 2" key="1">
    <citation type="submission" date="2022-12" db="EMBL/GenBank/DDBJ databases">
        <title>Chromosome-scale assembly of the Ensete ventricosum genome.</title>
        <authorList>
            <person name="Dussert Y."/>
            <person name="Stocks J."/>
            <person name="Wendawek A."/>
            <person name="Woldeyes F."/>
            <person name="Nichols R.A."/>
            <person name="Borrell J.S."/>
        </authorList>
    </citation>
    <scope>NUCLEOTIDE SEQUENCE [LARGE SCALE GENOMIC DNA]</scope>
    <source>
        <strain evidence="2">cv. Maze</strain>
        <tissue evidence="1">Seeds</tissue>
    </source>
</reference>
<dbReference type="AlphaFoldDB" id="A0AAV8PYE5"/>
<evidence type="ECO:0000313" key="2">
    <source>
        <dbReference type="Proteomes" id="UP001222027"/>
    </source>
</evidence>
<evidence type="ECO:0000313" key="1">
    <source>
        <dbReference type="EMBL" id="KAJ8459194.1"/>
    </source>
</evidence>
<name>A0AAV8PYE5_ENSVE</name>
<evidence type="ECO:0008006" key="3">
    <source>
        <dbReference type="Google" id="ProtNLM"/>
    </source>
</evidence>
<comment type="caution">
    <text evidence="1">The sequence shown here is derived from an EMBL/GenBank/DDBJ whole genome shotgun (WGS) entry which is preliminary data.</text>
</comment>
<proteinExistence type="predicted"/>
<organism evidence="1 2">
    <name type="scientific">Ensete ventricosum</name>
    <name type="common">Abyssinian banana</name>
    <name type="synonym">Musa ensete</name>
    <dbReference type="NCBI Taxonomy" id="4639"/>
    <lineage>
        <taxon>Eukaryota</taxon>
        <taxon>Viridiplantae</taxon>
        <taxon>Streptophyta</taxon>
        <taxon>Embryophyta</taxon>
        <taxon>Tracheophyta</taxon>
        <taxon>Spermatophyta</taxon>
        <taxon>Magnoliopsida</taxon>
        <taxon>Liliopsida</taxon>
        <taxon>Zingiberales</taxon>
        <taxon>Musaceae</taxon>
        <taxon>Ensete</taxon>
    </lineage>
</organism>
<keyword evidence="2" id="KW-1185">Reference proteome</keyword>
<dbReference type="Proteomes" id="UP001222027">
    <property type="component" value="Unassembled WGS sequence"/>
</dbReference>
<dbReference type="EMBL" id="JAQQAF010000009">
    <property type="protein sequence ID" value="KAJ8459194.1"/>
    <property type="molecule type" value="Genomic_DNA"/>
</dbReference>
<sequence>MYKRDHSNHRGIKPIRIGVVNHTFMVKELRCHNFSNRIVCGSAGEAHKWIEVFEQAKQQAEYNLLRGSSWHKLSIDN</sequence>